<dbReference type="EMBL" id="UFQC01000014">
    <property type="protein sequence ID" value="SSW68261.1"/>
    <property type="molecule type" value="Genomic_DNA"/>
</dbReference>
<dbReference type="PANTHER" id="PTHR32552:SF68">
    <property type="entry name" value="FERRICHROME OUTER MEMBRANE TRANSPORTER_PHAGE RECEPTOR"/>
    <property type="match status" value="1"/>
</dbReference>
<keyword evidence="11 14" id="KW-0472">Membrane</keyword>
<keyword evidence="12 18" id="KW-0675">Receptor</keyword>
<keyword evidence="3 14" id="KW-0813">Transport</keyword>
<organism evidence="18 19">
    <name type="scientific">Achromobacter veterisilvae</name>
    <dbReference type="NCBI Taxonomy" id="2069367"/>
    <lineage>
        <taxon>Bacteria</taxon>
        <taxon>Pseudomonadati</taxon>
        <taxon>Pseudomonadota</taxon>
        <taxon>Betaproteobacteria</taxon>
        <taxon>Burkholderiales</taxon>
        <taxon>Alcaligenaceae</taxon>
        <taxon>Achromobacter</taxon>
    </lineage>
</organism>
<evidence type="ECO:0000256" key="6">
    <source>
        <dbReference type="ARBA" id="ARBA00022692"/>
    </source>
</evidence>
<dbReference type="InterPro" id="IPR039426">
    <property type="entry name" value="TonB-dep_rcpt-like"/>
</dbReference>
<dbReference type="PANTHER" id="PTHR32552">
    <property type="entry name" value="FERRICHROME IRON RECEPTOR-RELATED"/>
    <property type="match status" value="1"/>
</dbReference>
<evidence type="ECO:0000256" key="1">
    <source>
        <dbReference type="ARBA" id="ARBA00004571"/>
    </source>
</evidence>
<comment type="similarity">
    <text evidence="2 14 15">Belongs to the TonB-dependent receptor family.</text>
</comment>
<evidence type="ECO:0000256" key="15">
    <source>
        <dbReference type="RuleBase" id="RU003357"/>
    </source>
</evidence>
<keyword evidence="4 14" id="KW-1134">Transmembrane beta strand</keyword>
<comment type="subcellular location">
    <subcellularLocation>
        <location evidence="1 14">Cell outer membrane</location>
        <topology evidence="1 14">Multi-pass membrane protein</topology>
    </subcellularLocation>
</comment>
<evidence type="ECO:0000256" key="14">
    <source>
        <dbReference type="PROSITE-ProRule" id="PRU01360"/>
    </source>
</evidence>
<evidence type="ECO:0000256" key="12">
    <source>
        <dbReference type="ARBA" id="ARBA00023170"/>
    </source>
</evidence>
<dbReference type="RefSeq" id="WP_244235060.1">
    <property type="nucleotide sequence ID" value="NZ_UFQC01000014.1"/>
</dbReference>
<evidence type="ECO:0000256" key="3">
    <source>
        <dbReference type="ARBA" id="ARBA00022448"/>
    </source>
</evidence>
<dbReference type="Pfam" id="PF07715">
    <property type="entry name" value="Plug"/>
    <property type="match status" value="1"/>
</dbReference>
<accession>A0A446CKF2</accession>
<dbReference type="SUPFAM" id="SSF56935">
    <property type="entry name" value="Porins"/>
    <property type="match status" value="1"/>
</dbReference>
<evidence type="ECO:0000256" key="2">
    <source>
        <dbReference type="ARBA" id="ARBA00009810"/>
    </source>
</evidence>
<dbReference type="NCBIfam" id="TIGR01783">
    <property type="entry name" value="TonB-siderophor"/>
    <property type="match status" value="1"/>
</dbReference>
<dbReference type="Pfam" id="PF00593">
    <property type="entry name" value="TonB_dep_Rec_b-barrel"/>
    <property type="match status" value="1"/>
</dbReference>
<dbReference type="Gene3D" id="2.40.170.20">
    <property type="entry name" value="TonB-dependent receptor, beta-barrel domain"/>
    <property type="match status" value="1"/>
</dbReference>
<feature type="domain" description="Secretin/TonB short N-terminal" evidence="17">
    <location>
        <begin position="60"/>
        <end position="110"/>
    </location>
</feature>
<gene>
    <name evidence="18" type="primary">fhuA_11</name>
    <name evidence="18" type="ORF">AVE30378_02997</name>
</gene>
<dbReference type="GO" id="GO:0015344">
    <property type="term" value="F:siderophore uptake transmembrane transporter activity"/>
    <property type="evidence" value="ECO:0007669"/>
    <property type="project" value="TreeGrafter"/>
</dbReference>
<keyword evidence="5" id="KW-0410">Iron transport</keyword>
<evidence type="ECO:0000256" key="13">
    <source>
        <dbReference type="ARBA" id="ARBA00023237"/>
    </source>
</evidence>
<dbReference type="InterPro" id="IPR012910">
    <property type="entry name" value="Plug_dom"/>
</dbReference>
<dbReference type="InterPro" id="IPR010105">
    <property type="entry name" value="TonB_sidphr_rcpt"/>
</dbReference>
<dbReference type="AlphaFoldDB" id="A0A446CKF2"/>
<dbReference type="Proteomes" id="UP000289465">
    <property type="component" value="Unassembled WGS sequence"/>
</dbReference>
<dbReference type="GO" id="GO:0038023">
    <property type="term" value="F:signaling receptor activity"/>
    <property type="evidence" value="ECO:0007669"/>
    <property type="project" value="InterPro"/>
</dbReference>
<dbReference type="Gene3D" id="2.170.130.10">
    <property type="entry name" value="TonB-dependent receptor, plug domain"/>
    <property type="match status" value="1"/>
</dbReference>
<dbReference type="Pfam" id="PF07660">
    <property type="entry name" value="STN"/>
    <property type="match status" value="1"/>
</dbReference>
<evidence type="ECO:0000256" key="11">
    <source>
        <dbReference type="ARBA" id="ARBA00023136"/>
    </source>
</evidence>
<reference evidence="18 19" key="1">
    <citation type="submission" date="2018-07" db="EMBL/GenBank/DDBJ databases">
        <authorList>
            <person name="Peeters C."/>
        </authorList>
    </citation>
    <scope>NUCLEOTIDE SEQUENCE [LARGE SCALE GENOMIC DNA]</scope>
    <source>
        <strain evidence="18 19">LMG 30378</strain>
    </source>
</reference>
<evidence type="ECO:0000256" key="9">
    <source>
        <dbReference type="ARBA" id="ARBA00023065"/>
    </source>
</evidence>
<keyword evidence="7 16" id="KW-0732">Signal</keyword>
<keyword evidence="9" id="KW-0406">Ion transport</keyword>
<evidence type="ECO:0000256" key="5">
    <source>
        <dbReference type="ARBA" id="ARBA00022496"/>
    </source>
</evidence>
<name>A0A446CKF2_9BURK</name>
<dbReference type="InterPro" id="IPR000531">
    <property type="entry name" value="Beta-barrel_TonB"/>
</dbReference>
<evidence type="ECO:0000313" key="19">
    <source>
        <dbReference type="Proteomes" id="UP000289465"/>
    </source>
</evidence>
<dbReference type="InterPro" id="IPR011662">
    <property type="entry name" value="Secretin/TonB_short_N"/>
</dbReference>
<dbReference type="CDD" id="cd01347">
    <property type="entry name" value="ligand_gated_channel"/>
    <property type="match status" value="1"/>
</dbReference>
<evidence type="ECO:0000256" key="16">
    <source>
        <dbReference type="SAM" id="SignalP"/>
    </source>
</evidence>
<dbReference type="GO" id="GO:0015891">
    <property type="term" value="P:siderophore transport"/>
    <property type="evidence" value="ECO:0007669"/>
    <property type="project" value="InterPro"/>
</dbReference>
<keyword evidence="8" id="KW-0408">Iron</keyword>
<dbReference type="SMART" id="SM00965">
    <property type="entry name" value="STN"/>
    <property type="match status" value="1"/>
</dbReference>
<evidence type="ECO:0000256" key="7">
    <source>
        <dbReference type="ARBA" id="ARBA00022729"/>
    </source>
</evidence>
<keyword evidence="13 14" id="KW-0998">Cell outer membrane</keyword>
<keyword evidence="10 15" id="KW-0798">TonB box</keyword>
<dbReference type="InterPro" id="IPR036942">
    <property type="entry name" value="Beta-barrel_TonB_sf"/>
</dbReference>
<evidence type="ECO:0000259" key="17">
    <source>
        <dbReference type="SMART" id="SM00965"/>
    </source>
</evidence>
<evidence type="ECO:0000256" key="4">
    <source>
        <dbReference type="ARBA" id="ARBA00022452"/>
    </source>
</evidence>
<dbReference type="FunFam" id="2.40.170.20:FF:000005">
    <property type="entry name" value="TonB-dependent siderophore receptor"/>
    <property type="match status" value="1"/>
</dbReference>
<dbReference type="FunFam" id="2.170.130.10:FF:000001">
    <property type="entry name" value="Catecholate siderophore TonB-dependent receptor"/>
    <property type="match status" value="1"/>
</dbReference>
<dbReference type="PROSITE" id="PS52016">
    <property type="entry name" value="TONB_DEPENDENT_REC_3"/>
    <property type="match status" value="1"/>
</dbReference>
<evidence type="ECO:0000256" key="8">
    <source>
        <dbReference type="ARBA" id="ARBA00023004"/>
    </source>
</evidence>
<proteinExistence type="inferred from homology"/>
<feature type="chain" id="PRO_5019353758" evidence="16">
    <location>
        <begin position="27"/>
        <end position="795"/>
    </location>
</feature>
<dbReference type="Gene3D" id="3.55.50.30">
    <property type="match status" value="1"/>
</dbReference>
<evidence type="ECO:0000313" key="18">
    <source>
        <dbReference type="EMBL" id="SSW68261.1"/>
    </source>
</evidence>
<protein>
    <submittedName>
        <fullName evidence="18">Ferrichrome-iron receptor</fullName>
    </submittedName>
</protein>
<keyword evidence="6 14" id="KW-0812">Transmembrane</keyword>
<dbReference type="GO" id="GO:0009279">
    <property type="term" value="C:cell outer membrane"/>
    <property type="evidence" value="ECO:0007669"/>
    <property type="project" value="UniProtKB-SubCell"/>
</dbReference>
<evidence type="ECO:0000256" key="10">
    <source>
        <dbReference type="ARBA" id="ARBA00023077"/>
    </source>
</evidence>
<feature type="signal peptide" evidence="16">
    <location>
        <begin position="1"/>
        <end position="26"/>
    </location>
</feature>
<sequence length="795" mass="86995">MRHSYPKLAPLTLTFALALGTPALTAAQAGDAYANRSISFSIAAQPLGQALNELARQAGLQLLFAPALVAGKNAPAVSGSLTPRQAADRLLIGSGLHAVPEGGAIVVKPSSPDAQTLAPVTVSGVLQTATGPLDGYVATVSATATKTDTPLIETPQSISIVGAQEIEVIKAQDLNEALGYVAGVGRKSGQTRLSDELLVRGFEVSAYTGSMYRDGSKYSVNVYNGQQEPYGLERVELLKGASSVLYGASGPGGIVNTVTKRPTTETLRELNLEYGSFDRKQMSGDFGGALTDDGVWSYRATFLARDSKTATDYIDDDRRFLAGGLSWRPSARTSLTLLADYQKDETAENLGLPAKGTVYSTRYGRIPLSRYTGTPGYDSYEAERYTAGWLFEHAFNDTVTLRNNVRYYDFRSTFPETLTYNLGSDERTSTTRYALDRSDDSQAVVADTSLQFKLGEGMFKHTAIVGVDYTRMKHQTARDQRRAQPLDYFDPDYSFPVGDVYRTQGKSTDRNRRLGFYAQDQLKIADRLVVLLGGRYDEVVYNSHDNVGVSQPVDDEKSRAFTGRGGLVYLFDNGLAPFLSYSESFEPESGTDRTGGRFKPVTGEQYEAGLRYQPPGSDFMLSAAVYQLKRKNVSVSDPVDPSYNIQVGEVRSRGFELEARGRIGRNTNVIAAYAYTDARTTKASPLAPEEEGKRVGQVPYHQFSLWTDYRFGDFGLAGLKVGAGLRFVDTTHFLYGTGKVPAYTLYDAMVSYSTGPWRFALNASNLTDKRYVAVCQSACFYGEPRRIIGSVSYRW</sequence>
<dbReference type="InterPro" id="IPR037066">
    <property type="entry name" value="Plug_dom_sf"/>
</dbReference>